<feature type="chain" id="PRO_5046953182" description="PXPV repeat-containing protein" evidence="2">
    <location>
        <begin position="29"/>
        <end position="122"/>
    </location>
</feature>
<evidence type="ECO:0008006" key="5">
    <source>
        <dbReference type="Google" id="ProtNLM"/>
    </source>
</evidence>
<organism evidence="3 4">
    <name type="scientific">Herbaspirillum chlorophenolicum</name>
    <dbReference type="NCBI Taxonomy" id="211589"/>
    <lineage>
        <taxon>Bacteria</taxon>
        <taxon>Pseudomonadati</taxon>
        <taxon>Pseudomonadota</taxon>
        <taxon>Betaproteobacteria</taxon>
        <taxon>Burkholderiales</taxon>
        <taxon>Oxalobacteraceae</taxon>
        <taxon>Herbaspirillum</taxon>
    </lineage>
</organism>
<feature type="transmembrane region" description="Helical" evidence="1">
    <location>
        <begin position="38"/>
        <end position="57"/>
    </location>
</feature>
<reference evidence="3 4" key="1">
    <citation type="submission" date="2024-10" db="EMBL/GenBank/DDBJ databases">
        <title>The Natural Products Discovery Center: Release of the First 8490 Sequenced Strains for Exploring Actinobacteria Biosynthetic Diversity.</title>
        <authorList>
            <person name="Kalkreuter E."/>
            <person name="Kautsar S.A."/>
            <person name="Yang D."/>
            <person name="Bader C.D."/>
            <person name="Teijaro C.N."/>
            <person name="Fluegel L."/>
            <person name="Davis C.M."/>
            <person name="Simpson J.R."/>
            <person name="Lauterbach L."/>
            <person name="Steele A.D."/>
            <person name="Gui C."/>
            <person name="Meng S."/>
            <person name="Li G."/>
            <person name="Viehrig K."/>
            <person name="Ye F."/>
            <person name="Su P."/>
            <person name="Kiefer A.F."/>
            <person name="Nichols A."/>
            <person name="Cepeda A.J."/>
            <person name="Yan W."/>
            <person name="Fan B."/>
            <person name="Jiang Y."/>
            <person name="Adhikari A."/>
            <person name="Zheng C.-J."/>
            <person name="Schuster L."/>
            <person name="Cowan T.M."/>
            <person name="Smanski M.J."/>
            <person name="Chevrette M.G."/>
            <person name="De Carvalho L.P.S."/>
            <person name="Shen B."/>
        </authorList>
    </citation>
    <scope>NUCLEOTIDE SEQUENCE [LARGE SCALE GENOMIC DNA]</scope>
    <source>
        <strain evidence="3 4">NPDC087045</strain>
    </source>
</reference>
<keyword evidence="1" id="KW-0472">Membrane</keyword>
<evidence type="ECO:0000313" key="4">
    <source>
        <dbReference type="Proteomes" id="UP001617427"/>
    </source>
</evidence>
<accession>A0ABW8EWT6</accession>
<evidence type="ECO:0000256" key="1">
    <source>
        <dbReference type="SAM" id="Phobius"/>
    </source>
</evidence>
<protein>
    <recommendedName>
        <fullName evidence="5">PXPV repeat-containing protein</fullName>
    </recommendedName>
</protein>
<evidence type="ECO:0000313" key="3">
    <source>
        <dbReference type="EMBL" id="MFJ3044537.1"/>
    </source>
</evidence>
<dbReference type="EMBL" id="JBIUZV010000001">
    <property type="protein sequence ID" value="MFJ3044537.1"/>
    <property type="molecule type" value="Genomic_DNA"/>
</dbReference>
<gene>
    <name evidence="3" type="ORF">ACIPEN_01785</name>
</gene>
<comment type="caution">
    <text evidence="3">The sequence shown here is derived from an EMBL/GenBank/DDBJ whole genome shotgun (WGS) entry which is preliminary data.</text>
</comment>
<dbReference type="RefSeq" id="WP_402698096.1">
    <property type="nucleotide sequence ID" value="NZ_JBIUZV010000001.1"/>
</dbReference>
<keyword evidence="1" id="KW-0812">Transmembrane</keyword>
<keyword evidence="4" id="KW-1185">Reference proteome</keyword>
<keyword evidence="2" id="KW-0732">Signal</keyword>
<name>A0ABW8EWT6_9BURK</name>
<dbReference type="Proteomes" id="UP001617427">
    <property type="component" value="Unassembled WGS sequence"/>
</dbReference>
<evidence type="ECO:0000256" key="2">
    <source>
        <dbReference type="SAM" id="SignalP"/>
    </source>
</evidence>
<sequence length="122" mass="13398">MASKKIATVLIATTLLASAAVVSVPAMAHDRGGNNGVAIAAGIIGAVAIGSLIANAVPAQPVYQAPPQQVYYQAPPQPVYYQAPQRVYYEQPSYYAPRPVRYVERTEVRSYRYDDRPYYYGR</sequence>
<keyword evidence="1" id="KW-1133">Transmembrane helix</keyword>
<proteinExistence type="predicted"/>
<feature type="signal peptide" evidence="2">
    <location>
        <begin position="1"/>
        <end position="28"/>
    </location>
</feature>